<dbReference type="FunFam" id="3.80.30.20:FF:000001">
    <property type="entry name" value="tRNA-2-methylthio-N(6)-dimethylallyladenosine synthase 2"/>
    <property type="match status" value="1"/>
</dbReference>
<dbReference type="GO" id="GO:0051539">
    <property type="term" value="F:4 iron, 4 sulfur cluster binding"/>
    <property type="evidence" value="ECO:0007669"/>
    <property type="project" value="UniProtKB-UniRule"/>
</dbReference>
<dbReference type="SMART" id="SM00729">
    <property type="entry name" value="Elp3"/>
    <property type="match status" value="1"/>
</dbReference>
<dbReference type="SFLD" id="SFLDG01061">
    <property type="entry name" value="methylthiotransferase"/>
    <property type="match status" value="1"/>
</dbReference>
<feature type="domain" description="MTTase N-terminal" evidence="15">
    <location>
        <begin position="7"/>
        <end position="122"/>
    </location>
</feature>
<dbReference type="AlphaFoldDB" id="A0A1B9F3P5"/>
<name>A0A1B9F3P5_9BACT</name>
<dbReference type="Proteomes" id="UP000093080">
    <property type="component" value="Unassembled WGS sequence"/>
</dbReference>
<evidence type="ECO:0000259" key="16">
    <source>
        <dbReference type="PROSITE" id="PS51918"/>
    </source>
</evidence>
<reference evidence="17 18" key="1">
    <citation type="submission" date="2016-06" db="EMBL/GenBank/DDBJ databases">
        <title>Respiratory ammonification of nitrate coupled to the oxidation of elemental sulfur in deep-sea autotrophic thermophilic bacteria.</title>
        <authorList>
            <person name="Slobodkina G.B."/>
            <person name="Mardanov A.V."/>
            <person name="Ravin N.V."/>
            <person name="Frolova A.A."/>
            <person name="Viryasiv M.B."/>
            <person name="Chernyh N.A."/>
            <person name="Bonch-Osmolovskaya E.A."/>
            <person name="Slobodkin A.I."/>
        </authorList>
    </citation>
    <scope>NUCLEOTIDE SEQUENCE [LARGE SCALE GENOMIC DNA]</scope>
    <source>
        <strain evidence="17 18">S69</strain>
    </source>
</reference>
<feature type="domain" description="TRAM" evidence="14">
    <location>
        <begin position="380"/>
        <end position="442"/>
    </location>
</feature>
<comment type="caution">
    <text evidence="17">The sequence shown here is derived from an EMBL/GenBank/DDBJ whole genome shotgun (WGS) entry which is preliminary data.</text>
</comment>
<feature type="binding site" evidence="13">
    <location>
        <position position="51"/>
    </location>
    <ligand>
        <name>[4Fe-4S] cluster</name>
        <dbReference type="ChEBI" id="CHEBI:49883"/>
        <label>1</label>
    </ligand>
</feature>
<dbReference type="InterPro" id="IPR006463">
    <property type="entry name" value="MiaB_methiolase"/>
</dbReference>
<evidence type="ECO:0000256" key="11">
    <source>
        <dbReference type="ARBA" id="ARBA00080698"/>
    </source>
</evidence>
<dbReference type="SFLD" id="SFLDF00273">
    <property type="entry name" value="(dimethylallyl)adenosine_tRNA"/>
    <property type="match status" value="1"/>
</dbReference>
<comment type="similarity">
    <text evidence="13">Belongs to the methylthiotransferase family. MiaB subfamily.</text>
</comment>
<evidence type="ECO:0000256" key="13">
    <source>
        <dbReference type="HAMAP-Rule" id="MF_01864"/>
    </source>
</evidence>
<dbReference type="EMBL" id="MAGO01000012">
    <property type="protein sequence ID" value="OCC14454.1"/>
    <property type="molecule type" value="Genomic_DNA"/>
</dbReference>
<dbReference type="InterPro" id="IPR005839">
    <property type="entry name" value="Methylthiotransferase"/>
</dbReference>
<dbReference type="Gene3D" id="3.40.50.12160">
    <property type="entry name" value="Methylthiotransferase, N-terminal domain"/>
    <property type="match status" value="1"/>
</dbReference>
<feature type="binding site" evidence="13">
    <location>
        <position position="161"/>
    </location>
    <ligand>
        <name>[4Fe-4S] cluster</name>
        <dbReference type="ChEBI" id="CHEBI:49883"/>
        <label>2</label>
        <note>4Fe-4S-S-AdoMet</note>
    </ligand>
</feature>
<evidence type="ECO:0000256" key="4">
    <source>
        <dbReference type="ARBA" id="ARBA00022679"/>
    </source>
</evidence>
<dbReference type="PANTHER" id="PTHR43020:SF2">
    <property type="entry name" value="MITOCHONDRIAL TRNA METHYLTHIOTRANSFERASE CDK5RAP1"/>
    <property type="match status" value="1"/>
</dbReference>
<evidence type="ECO:0000313" key="17">
    <source>
        <dbReference type="EMBL" id="OCC14454.1"/>
    </source>
</evidence>
<dbReference type="GO" id="GO:0046872">
    <property type="term" value="F:metal ion binding"/>
    <property type="evidence" value="ECO:0007669"/>
    <property type="project" value="UniProtKB-KW"/>
</dbReference>
<dbReference type="Pfam" id="PF01938">
    <property type="entry name" value="TRAM"/>
    <property type="match status" value="1"/>
</dbReference>
<dbReference type="InterPro" id="IPR002792">
    <property type="entry name" value="TRAM_dom"/>
</dbReference>
<dbReference type="PATRIC" id="fig|1156395.6.peg.2207"/>
<dbReference type="GO" id="GO:0005829">
    <property type="term" value="C:cytosol"/>
    <property type="evidence" value="ECO:0007669"/>
    <property type="project" value="TreeGrafter"/>
</dbReference>
<dbReference type="Gene3D" id="3.80.30.20">
    <property type="entry name" value="tm_1862 like domain"/>
    <property type="match status" value="1"/>
</dbReference>
<keyword evidence="2 13" id="KW-0004">4Fe-4S</keyword>
<evidence type="ECO:0000256" key="12">
    <source>
        <dbReference type="ARBA" id="ARBA00081141"/>
    </source>
</evidence>
<feature type="binding site" evidence="13">
    <location>
        <position position="16"/>
    </location>
    <ligand>
        <name>[4Fe-4S] cluster</name>
        <dbReference type="ChEBI" id="CHEBI:49883"/>
        <label>1</label>
    </ligand>
</feature>
<dbReference type="PROSITE" id="PS51449">
    <property type="entry name" value="MTTASE_N"/>
    <property type="match status" value="1"/>
</dbReference>
<keyword evidence="6 13" id="KW-0479">Metal-binding</keyword>
<evidence type="ECO:0000256" key="1">
    <source>
        <dbReference type="ARBA" id="ARBA00003234"/>
    </source>
</evidence>
<feature type="binding site" evidence="13">
    <location>
        <position position="85"/>
    </location>
    <ligand>
        <name>[4Fe-4S] cluster</name>
        <dbReference type="ChEBI" id="CHEBI:49883"/>
        <label>1</label>
    </ligand>
</feature>
<dbReference type="EC" id="2.8.4.3" evidence="9 13"/>
<keyword evidence="4 13" id="KW-0808">Transferase</keyword>
<evidence type="ECO:0000256" key="3">
    <source>
        <dbReference type="ARBA" id="ARBA00022490"/>
    </source>
</evidence>
<dbReference type="NCBIfam" id="TIGR00089">
    <property type="entry name" value="MiaB/RimO family radical SAM methylthiotransferase"/>
    <property type="match status" value="1"/>
</dbReference>
<dbReference type="NCBIfam" id="TIGR01574">
    <property type="entry name" value="miaB-methiolase"/>
    <property type="match status" value="1"/>
</dbReference>
<dbReference type="STRING" id="1156395.DBT_2183"/>
<comment type="cofactor">
    <cofactor evidence="13">
        <name>[4Fe-4S] cluster</name>
        <dbReference type="ChEBI" id="CHEBI:49883"/>
    </cofactor>
    <text evidence="13">Binds 2 [4Fe-4S] clusters. One cluster is coordinated with 3 cysteines and an exchangeable S-adenosyl-L-methionine.</text>
</comment>
<dbReference type="InterPro" id="IPR020612">
    <property type="entry name" value="Methylthiotransferase_CS"/>
</dbReference>
<dbReference type="InterPro" id="IPR007197">
    <property type="entry name" value="rSAM"/>
</dbReference>
<keyword evidence="3 13" id="KW-0963">Cytoplasm</keyword>
<dbReference type="PROSITE" id="PS50926">
    <property type="entry name" value="TRAM"/>
    <property type="match status" value="1"/>
</dbReference>
<dbReference type="HAMAP" id="MF_01864">
    <property type="entry name" value="tRNA_metthiotr_MiaB"/>
    <property type="match status" value="1"/>
</dbReference>
<dbReference type="FunFam" id="3.40.50.12160:FF:000003">
    <property type="entry name" value="CDK5 regulatory subunit-associated protein 1"/>
    <property type="match status" value="1"/>
</dbReference>
<organism evidence="17 18">
    <name type="scientific">Dissulfuribacter thermophilus</name>
    <dbReference type="NCBI Taxonomy" id="1156395"/>
    <lineage>
        <taxon>Bacteria</taxon>
        <taxon>Pseudomonadati</taxon>
        <taxon>Thermodesulfobacteriota</taxon>
        <taxon>Dissulfuribacteria</taxon>
        <taxon>Dissulfuribacterales</taxon>
        <taxon>Dissulfuribacteraceae</taxon>
        <taxon>Dissulfuribacter</taxon>
    </lineage>
</organism>
<dbReference type="SFLD" id="SFLDG01082">
    <property type="entry name" value="B12-binding_domain_containing"/>
    <property type="match status" value="1"/>
</dbReference>
<feature type="domain" description="Radical SAM core" evidence="16">
    <location>
        <begin position="147"/>
        <end position="377"/>
    </location>
</feature>
<evidence type="ECO:0000259" key="14">
    <source>
        <dbReference type="PROSITE" id="PS50926"/>
    </source>
</evidence>
<evidence type="ECO:0000256" key="8">
    <source>
        <dbReference type="ARBA" id="ARBA00023014"/>
    </source>
</evidence>
<dbReference type="PROSITE" id="PS51918">
    <property type="entry name" value="RADICAL_SAM"/>
    <property type="match status" value="1"/>
</dbReference>
<keyword evidence="7 13" id="KW-0408">Iron</keyword>
<dbReference type="RefSeq" id="WP_067620149.1">
    <property type="nucleotide sequence ID" value="NZ_MAGO01000012.1"/>
</dbReference>
<comment type="catalytic activity">
    <reaction evidence="13">
        <text>N(6)-dimethylallyladenosine(37) in tRNA + (sulfur carrier)-SH + AH2 + 2 S-adenosyl-L-methionine = 2-methylsulfanyl-N(6)-dimethylallyladenosine(37) in tRNA + (sulfur carrier)-H + 5'-deoxyadenosine + L-methionine + A + S-adenosyl-L-homocysteine + 2 H(+)</text>
        <dbReference type="Rhea" id="RHEA:37067"/>
        <dbReference type="Rhea" id="RHEA-COMP:10375"/>
        <dbReference type="Rhea" id="RHEA-COMP:10376"/>
        <dbReference type="Rhea" id="RHEA-COMP:14737"/>
        <dbReference type="Rhea" id="RHEA-COMP:14739"/>
        <dbReference type="ChEBI" id="CHEBI:13193"/>
        <dbReference type="ChEBI" id="CHEBI:15378"/>
        <dbReference type="ChEBI" id="CHEBI:17319"/>
        <dbReference type="ChEBI" id="CHEBI:17499"/>
        <dbReference type="ChEBI" id="CHEBI:29917"/>
        <dbReference type="ChEBI" id="CHEBI:57844"/>
        <dbReference type="ChEBI" id="CHEBI:57856"/>
        <dbReference type="ChEBI" id="CHEBI:59789"/>
        <dbReference type="ChEBI" id="CHEBI:64428"/>
        <dbReference type="ChEBI" id="CHEBI:74415"/>
        <dbReference type="ChEBI" id="CHEBI:74417"/>
        <dbReference type="EC" id="2.8.4.3"/>
    </reaction>
</comment>
<feature type="binding site" evidence="13">
    <location>
        <position position="168"/>
    </location>
    <ligand>
        <name>[4Fe-4S] cluster</name>
        <dbReference type="ChEBI" id="CHEBI:49883"/>
        <label>2</label>
        <note>4Fe-4S-S-AdoMet</note>
    </ligand>
</feature>
<evidence type="ECO:0000259" key="15">
    <source>
        <dbReference type="PROSITE" id="PS51449"/>
    </source>
</evidence>
<dbReference type="InterPro" id="IPR013848">
    <property type="entry name" value="Methylthiotransferase_N"/>
</dbReference>
<dbReference type="OrthoDB" id="9805215at2"/>
<keyword evidence="18" id="KW-1185">Reference proteome</keyword>
<accession>A0A1B9F3P5</accession>
<dbReference type="CDD" id="cd01335">
    <property type="entry name" value="Radical_SAM"/>
    <property type="match status" value="1"/>
</dbReference>
<protein>
    <recommendedName>
        <fullName evidence="10 13">tRNA-2-methylthio-N(6)-dimethylallyladenosine synthase</fullName>
        <ecNumber evidence="9 13">2.8.4.3</ecNumber>
    </recommendedName>
    <alternativeName>
        <fullName evidence="12 13">(Dimethylallyl)adenosine tRNA methylthiotransferase MiaB</fullName>
    </alternativeName>
    <alternativeName>
        <fullName evidence="11 13">tRNA-i(6)A37 methylthiotransferase</fullName>
    </alternativeName>
</protein>
<dbReference type="InterPro" id="IPR023404">
    <property type="entry name" value="rSAM_horseshoe"/>
</dbReference>
<evidence type="ECO:0000256" key="10">
    <source>
        <dbReference type="ARBA" id="ARBA00068570"/>
    </source>
</evidence>
<evidence type="ECO:0000256" key="6">
    <source>
        <dbReference type="ARBA" id="ARBA00022723"/>
    </source>
</evidence>
<gene>
    <name evidence="13" type="primary">miaB</name>
    <name evidence="17" type="ORF">DBT_2183</name>
</gene>
<evidence type="ECO:0000256" key="2">
    <source>
        <dbReference type="ARBA" id="ARBA00022485"/>
    </source>
</evidence>
<keyword evidence="5 13" id="KW-0949">S-adenosyl-L-methionine</keyword>
<comment type="function">
    <text evidence="1 13">Catalyzes the methylthiolation of N6-(dimethylallyl)adenosine (i(6)A), leading to the formation of 2-methylthio-N6-(dimethylallyl)adenosine (ms(2)i(6)A) at position 37 in tRNAs that read codons beginning with uridine.</text>
</comment>
<keyword evidence="13" id="KW-0819">tRNA processing</keyword>
<evidence type="ECO:0000256" key="7">
    <source>
        <dbReference type="ARBA" id="ARBA00023004"/>
    </source>
</evidence>
<keyword evidence="8 13" id="KW-0411">Iron-sulfur</keyword>
<dbReference type="InterPro" id="IPR038135">
    <property type="entry name" value="Methylthiotransferase_N_sf"/>
</dbReference>
<comment type="subcellular location">
    <subcellularLocation>
        <location evidence="13">Cytoplasm</location>
    </subcellularLocation>
</comment>
<comment type="subunit">
    <text evidence="13">Monomer.</text>
</comment>
<dbReference type="Pfam" id="PF00919">
    <property type="entry name" value="UPF0004"/>
    <property type="match status" value="1"/>
</dbReference>
<evidence type="ECO:0000256" key="5">
    <source>
        <dbReference type="ARBA" id="ARBA00022691"/>
    </source>
</evidence>
<sequence length="442" mass="50013">MLENTQKNLYIATFGCQMNEYDSKRMEQILYPEYVRVDNPDLADLILVNTCSIREKAEHKVYSLVGRFKSLKRRKPELIIGVGGCVAQQEGERLLKKLPHLDLVFGPQGIYRLPEAIKKIEQGQGPVICTEMVDSFDIPPVDSPMPTPSPVKAFVTIMQGCDNFCTYCVVPYVRGREVSRPKDDILKEVKALVDSGVKDITLLGQNVNSYGKKRGDGTTFSQLLIEVSKIAGVERLRFTTSHPKDFTDDVIDAMCSGLPICDHLHLPVQSGSNSVLERMNRRYTREKYLDIVEKVRSRLPEISITTDIIVGFPGETHEDFEDTLRLIKEVQYDQIFAFKYSPRPYTKAATFSDQLDETLKKERLSAVIELQKEIGLKRLSRFEGRVVKVLVETENPSRQGELIARTTGNHVVNLCGSPDLIGQTIEVVVERACYHSLRGRIK</sequence>
<proteinExistence type="inferred from homology"/>
<evidence type="ECO:0000313" key="18">
    <source>
        <dbReference type="Proteomes" id="UP000093080"/>
    </source>
</evidence>
<dbReference type="Pfam" id="PF04055">
    <property type="entry name" value="Radical_SAM"/>
    <property type="match status" value="1"/>
</dbReference>
<dbReference type="GO" id="GO:0035597">
    <property type="term" value="F:tRNA-2-methylthio-N(6)-dimethylallyladenosine(37) synthase activity"/>
    <property type="evidence" value="ECO:0007669"/>
    <property type="project" value="UniProtKB-EC"/>
</dbReference>
<dbReference type="SFLD" id="SFLDS00029">
    <property type="entry name" value="Radical_SAM"/>
    <property type="match status" value="1"/>
</dbReference>
<dbReference type="PROSITE" id="PS01278">
    <property type="entry name" value="MTTASE_RADICAL"/>
    <property type="match status" value="1"/>
</dbReference>
<dbReference type="InterPro" id="IPR058240">
    <property type="entry name" value="rSAM_sf"/>
</dbReference>
<feature type="binding site" evidence="13">
    <location>
        <position position="165"/>
    </location>
    <ligand>
        <name>[4Fe-4S] cluster</name>
        <dbReference type="ChEBI" id="CHEBI:49883"/>
        <label>2</label>
        <note>4Fe-4S-S-AdoMet</note>
    </ligand>
</feature>
<dbReference type="InterPro" id="IPR006638">
    <property type="entry name" value="Elp3/MiaA/NifB-like_rSAM"/>
</dbReference>
<dbReference type="PANTHER" id="PTHR43020">
    <property type="entry name" value="CDK5 REGULATORY SUBUNIT-ASSOCIATED PROTEIN 1"/>
    <property type="match status" value="1"/>
</dbReference>
<dbReference type="SUPFAM" id="SSF102114">
    <property type="entry name" value="Radical SAM enzymes"/>
    <property type="match status" value="1"/>
</dbReference>
<evidence type="ECO:0000256" key="9">
    <source>
        <dbReference type="ARBA" id="ARBA00033765"/>
    </source>
</evidence>